<accession>S4PJE5</accession>
<feature type="non-terminal residue" evidence="1">
    <location>
        <position position="72"/>
    </location>
</feature>
<dbReference type="EMBL" id="GAIX01002672">
    <property type="protein sequence ID" value="JAA89888.1"/>
    <property type="molecule type" value="Transcribed_RNA"/>
</dbReference>
<proteinExistence type="predicted"/>
<dbReference type="AlphaFoldDB" id="S4PJE5"/>
<organism evidence="1">
    <name type="scientific">Pararge aegeria</name>
    <name type="common">speckled wood butterfly</name>
    <dbReference type="NCBI Taxonomy" id="116150"/>
    <lineage>
        <taxon>Eukaryota</taxon>
        <taxon>Metazoa</taxon>
        <taxon>Ecdysozoa</taxon>
        <taxon>Arthropoda</taxon>
        <taxon>Hexapoda</taxon>
        <taxon>Insecta</taxon>
        <taxon>Pterygota</taxon>
        <taxon>Neoptera</taxon>
        <taxon>Endopterygota</taxon>
        <taxon>Lepidoptera</taxon>
        <taxon>Glossata</taxon>
        <taxon>Ditrysia</taxon>
        <taxon>Papilionoidea</taxon>
        <taxon>Nymphalidae</taxon>
        <taxon>Satyrinae</taxon>
        <taxon>Satyrini</taxon>
        <taxon>Parargina</taxon>
        <taxon>Pararge</taxon>
    </lineage>
</organism>
<protein>
    <submittedName>
        <fullName evidence="1">Uncharacterized protein</fullName>
    </submittedName>
</protein>
<name>S4PJE5_9NEOP</name>
<reference evidence="1" key="2">
    <citation type="submission" date="2013-05" db="EMBL/GenBank/DDBJ databases">
        <authorList>
            <person name="Carter J.-M."/>
            <person name="Baker S.C."/>
            <person name="Pink R."/>
            <person name="Carter D.R.F."/>
            <person name="Collins A."/>
            <person name="Tomlin J."/>
            <person name="Gibbs M."/>
            <person name="Breuker C.J."/>
        </authorList>
    </citation>
    <scope>NUCLEOTIDE SEQUENCE</scope>
    <source>
        <tissue evidence="1">Ovary</tissue>
    </source>
</reference>
<sequence length="72" mass="8861">MLFLFHSTCQFRYKISDSRKLIPNFLGQRFLLIFRCDLFERHLPVVYQVFNVIKLFEYVKVILMKFHMALRT</sequence>
<evidence type="ECO:0000313" key="1">
    <source>
        <dbReference type="EMBL" id="JAA89888.1"/>
    </source>
</evidence>
<reference evidence="1" key="1">
    <citation type="journal article" date="2013" name="BMC Genomics">
        <title>Unscrambling butterfly oogenesis.</title>
        <authorList>
            <person name="Carter J.M."/>
            <person name="Baker S.C."/>
            <person name="Pink R."/>
            <person name="Carter D.R."/>
            <person name="Collins A."/>
            <person name="Tomlin J."/>
            <person name="Gibbs M."/>
            <person name="Breuker C.J."/>
        </authorList>
    </citation>
    <scope>NUCLEOTIDE SEQUENCE</scope>
    <source>
        <tissue evidence="1">Ovary</tissue>
    </source>
</reference>